<dbReference type="InterPro" id="IPR001810">
    <property type="entry name" value="F-box_dom"/>
</dbReference>
<dbReference type="InterPro" id="IPR036047">
    <property type="entry name" value="F-box-like_dom_sf"/>
</dbReference>
<feature type="domain" description="F-box" evidence="4">
    <location>
        <begin position="1"/>
        <end position="45"/>
    </location>
</feature>
<dbReference type="Pfam" id="PF12937">
    <property type="entry name" value="F-box-like"/>
    <property type="match status" value="1"/>
</dbReference>
<comment type="pathway">
    <text evidence="1">Protein modification; protein ubiquitination.</text>
</comment>
<dbReference type="Gene3D" id="2.130.10.10">
    <property type="entry name" value="YVTN repeat-like/Quinoprotein amine dehydrogenase"/>
    <property type="match status" value="1"/>
</dbReference>
<dbReference type="PROSITE" id="PS50181">
    <property type="entry name" value="FBOX"/>
    <property type="match status" value="1"/>
</dbReference>
<organism evidence="5 6">
    <name type="scientific">Carlito syrichta</name>
    <name type="common">Philippine tarsier</name>
    <name type="synonym">Tarsius syrichta</name>
    <dbReference type="NCBI Taxonomy" id="1868482"/>
    <lineage>
        <taxon>Eukaryota</taxon>
        <taxon>Metazoa</taxon>
        <taxon>Chordata</taxon>
        <taxon>Craniata</taxon>
        <taxon>Vertebrata</taxon>
        <taxon>Euteleostomi</taxon>
        <taxon>Mammalia</taxon>
        <taxon>Eutheria</taxon>
        <taxon>Euarchontoglires</taxon>
        <taxon>Primates</taxon>
        <taxon>Haplorrhini</taxon>
        <taxon>Tarsiiformes</taxon>
        <taxon>Tarsiidae</taxon>
        <taxon>Carlito</taxon>
    </lineage>
</organism>
<evidence type="ECO:0000313" key="6">
    <source>
        <dbReference type="RefSeq" id="XP_021568105.1"/>
    </source>
</evidence>
<reference evidence="6" key="1">
    <citation type="submission" date="2025-08" db="UniProtKB">
        <authorList>
            <consortium name="RefSeq"/>
        </authorList>
    </citation>
    <scope>IDENTIFICATION</scope>
</reference>
<keyword evidence="2" id="KW-0833">Ubl conjugation pathway</keyword>
<dbReference type="SMART" id="SM00256">
    <property type="entry name" value="FBOX"/>
    <property type="match status" value="1"/>
</dbReference>
<name>A0A3Q0E1G6_CARSF</name>
<dbReference type="InterPro" id="IPR036322">
    <property type="entry name" value="WD40_repeat_dom_sf"/>
</dbReference>
<sequence length="483" mass="54955">MEVQLPDLPMVKIFSFLDPFSLLQASQVNKYWNKIAENDHLWRMLCQDRWDLGSFSYQHLGTRTWKQFFFHKVKEERRMAQAQPDDFIYKEVSENLGMGTENMAYVSGSGFTMDEQKKSVVCTVSSKYLLHAWDVQEGIMTWSSPIQKFRIIKLATLPQMQLAITVDLNRTIKVWNCQDRDALAALTIPHACYSLETFLTKDGPFLMVGDDKGDIHTFTVPGLRDVSKVDAFRWPVELLLCSPDKEWVFACETCAKGILPKVFFLECLLRPSEDSTPLSISLPFKSCCRGCWAPRQKNRIILMSQSSSGKKTGFITFDLKTRKTRGQTVVQAIEIASFLLPANLPYPLCMGTSDGYLIVIDSGKYLLLFTIGGILLQRFEYHQEAICNLWVDSIHVLTTSFDGSLHVYMWEEGGHPPYLKSCCHLEKIHQTLTGSFADKGNMNGEVRILKLQTRQAPLKRLWTPPQPSPNSVLNGALIPSQKL</sequence>
<gene>
    <name evidence="6" type="primary">FBXW12</name>
</gene>
<evidence type="ECO:0000256" key="1">
    <source>
        <dbReference type="ARBA" id="ARBA00004906"/>
    </source>
</evidence>
<dbReference type="KEGG" id="csyr:103260625"/>
<dbReference type="Gene3D" id="1.20.1280.50">
    <property type="match status" value="1"/>
</dbReference>
<dbReference type="GO" id="GO:0005737">
    <property type="term" value="C:cytoplasm"/>
    <property type="evidence" value="ECO:0007669"/>
    <property type="project" value="TreeGrafter"/>
</dbReference>
<dbReference type="SUPFAM" id="SSF50978">
    <property type="entry name" value="WD40 repeat-like"/>
    <property type="match status" value="2"/>
</dbReference>
<dbReference type="InterPro" id="IPR015943">
    <property type="entry name" value="WD40/YVTN_repeat-like_dom_sf"/>
</dbReference>
<accession>A0A3Q0E1G6</accession>
<dbReference type="RefSeq" id="XP_021568105.1">
    <property type="nucleotide sequence ID" value="XM_021712430.1"/>
</dbReference>
<dbReference type="InterPro" id="IPR052121">
    <property type="entry name" value="F-box_SCF_Substrate_Recog"/>
</dbReference>
<protein>
    <submittedName>
        <fullName evidence="6">F-box/WD repeat-containing protein 12</fullName>
    </submittedName>
</protein>
<dbReference type="OrthoDB" id="63265at2759"/>
<evidence type="ECO:0000259" key="4">
    <source>
        <dbReference type="PROSITE" id="PS50181"/>
    </source>
</evidence>
<dbReference type="PANTHER" id="PTHR46550:SF2">
    <property type="entry name" value="EXPRESSED SEQUENCE C85627-RELATED"/>
    <property type="match status" value="1"/>
</dbReference>
<dbReference type="AlphaFoldDB" id="A0A3Q0E1G6"/>
<dbReference type="STRING" id="1868482.ENSTSYP00000012790"/>
<dbReference type="GeneID" id="103260625"/>
<dbReference type="Proteomes" id="UP000189704">
    <property type="component" value="Unplaced"/>
</dbReference>
<proteinExistence type="predicted"/>
<dbReference type="PANTHER" id="PTHR46550">
    <property type="entry name" value="F-BOX ONLY PROTEIN 3"/>
    <property type="match status" value="1"/>
</dbReference>
<dbReference type="SUPFAM" id="SSF81383">
    <property type="entry name" value="F-box domain"/>
    <property type="match status" value="1"/>
</dbReference>
<dbReference type="CTD" id="285231"/>
<evidence type="ECO:0000256" key="2">
    <source>
        <dbReference type="ARBA" id="ARBA00022786"/>
    </source>
</evidence>
<keyword evidence="5" id="KW-1185">Reference proteome</keyword>
<evidence type="ECO:0000256" key="3">
    <source>
        <dbReference type="SAM" id="MobiDB-lite"/>
    </source>
</evidence>
<feature type="region of interest" description="Disordered" evidence="3">
    <location>
        <begin position="464"/>
        <end position="483"/>
    </location>
</feature>
<evidence type="ECO:0000313" key="5">
    <source>
        <dbReference type="Proteomes" id="UP000189704"/>
    </source>
</evidence>
<dbReference type="CDD" id="cd22137">
    <property type="entry name" value="F-box_FBXW12"/>
    <property type="match status" value="1"/>
</dbReference>